<evidence type="ECO:0000256" key="9">
    <source>
        <dbReference type="ARBA" id="ARBA00022927"/>
    </source>
</evidence>
<dbReference type="InterPro" id="IPR001202">
    <property type="entry name" value="WW_dom"/>
</dbReference>
<dbReference type="Pfam" id="PF00397">
    <property type="entry name" value="WW"/>
    <property type="match status" value="1"/>
</dbReference>
<feature type="transmembrane region" description="Helical" evidence="13">
    <location>
        <begin position="109"/>
        <end position="130"/>
    </location>
</feature>
<dbReference type="InterPro" id="IPR006896">
    <property type="entry name" value="Sec23/24_trunk_dom"/>
</dbReference>
<evidence type="ECO:0000256" key="10">
    <source>
        <dbReference type="ARBA" id="ARBA00023034"/>
    </source>
</evidence>
<dbReference type="InterPro" id="IPR036175">
    <property type="entry name" value="Sec23/24_helical_dom_sf"/>
</dbReference>
<keyword evidence="10" id="KW-0333">Golgi apparatus</keyword>
<dbReference type="Pfam" id="PF03151">
    <property type="entry name" value="TPT"/>
    <property type="match status" value="1"/>
</dbReference>
<feature type="transmembrane region" description="Helical" evidence="13">
    <location>
        <begin position="79"/>
        <end position="97"/>
    </location>
</feature>
<keyword evidence="7" id="KW-0256">Endoplasmic reticulum</keyword>
<dbReference type="Pfam" id="PF04811">
    <property type="entry name" value="Sec23_trunk"/>
    <property type="match status" value="1"/>
</dbReference>
<sequence>MSSDKDAGATVPVMEKIDQVVHPLVPESDKPAEVITTKSKPKVGKIPVFLPSVAIGTRVLQRTTNLLDGAKDVSMSRDVFLRAILPIGLLFSGSLIMSNKAYLYLSVSYIQMLKAFTPVAILLISFAFRIQEPNRRLVAIVCMISGGVSLASYGELKFDMFGFSIQALAVVASRLVMIQLLLHGMKMDPLVSLHYYAPVCAAINLLILPFTEGLEPFYHLAELGPLILFSNAAVAFLLNVAAVFLIGVGSGLVLTLAGVFKDILLISGSVLLFGNEITPLQVFGYSIALGGLVAFKTTGGKSESSTSLILVLLSDHVETYSRANHPAFVLDSFSRIIAPSPIPLMADQQLPPGWISQWDETYQRPLFIQPATGHTQWEPPIVDAEQHQPSVEEYQQAPPTTASSKRRQYAAGQSQAYSGAADLPPVQPQSYGDPNTGVGPGPALFTPGLEQTQQPPYYGQDQGYGGPGAPQAYGQPPPQQYTQQVNQMANQFAQMGMGGHQTVIHTTNLIGAYLDPQELLAPPPEIRLPPNAAINPSPASNADPSYMRCTVGAMPATNALLTKTKLPLALILSPFRSVRESDNDAEVPVVTDTVIARCRRCRTYINPYVQFIDGGNRWKCCMCSMSNDVPQMFDWDQARNQPADRWTRYELNHSVVEFIAPTEYMVRPPAPPVYTFLIDVSHSAVQSGMVATAARAILESLDRIPNADDRTKVAFIGFDSSLHFFSVVPESTDITQLVVSDLEDVFLPKPTDLLVNLTEARAGIEALLGKLNDMFQDSHAIGSALGPALQAHVIGGKVVVMSSSLPTLGEGALKPREDPKLLGTARPASAFYKSFSIDCSRANISVDMFLFSASYTDVASLSEYAVTNDNHESNGRGSLGALTHYTSGQTYFYPAFNASRAEDAIKFAHEFGQVIGNPIGLEGLVRIRASRGLRMSQFHGNFFVRSTDLLAFPAIPMDQSYTVEVQIEENLTTPFVVMQNTARLSLPRYAGERRVRVVTLALPTTSNASELYASADQVAIATYLAHKAVERGVSSKLEDARDAVTNKLVDILGTYKSMMTSAGSGASAQLAVAENLKFFSQIPPDLRAYAQVLLTTLPPQQLIPYIHPMFRSLHNMPPECGTVGEQGIIMPPAMSLTSERFERHGLYLIEDGQNMFLWVGRDAVPQLVMDVFDLSNYEALRGGKQTLPTLDNEFSQRINAVVAKTRVLRRGPYWPHLYVVKEDGEPALRMWALSMLIQDRMDQTPSYAQYISAVKDKVNGTSYG</sequence>
<proteinExistence type="inferred from homology"/>
<protein>
    <submittedName>
        <fullName evidence="15">Protein transport protein Sec24, putative</fullName>
    </submittedName>
</protein>
<dbReference type="OMA" id="CPANDYY"/>
<keyword evidence="13" id="KW-1133">Transmembrane helix</keyword>
<dbReference type="GO" id="GO:0070971">
    <property type="term" value="C:endoplasmic reticulum exit site"/>
    <property type="evidence" value="ECO:0007669"/>
    <property type="project" value="TreeGrafter"/>
</dbReference>
<dbReference type="Gene3D" id="2.30.30.380">
    <property type="entry name" value="Zn-finger domain of Sec23/24"/>
    <property type="match status" value="1"/>
</dbReference>
<feature type="domain" description="WW" evidence="14">
    <location>
        <begin position="348"/>
        <end position="382"/>
    </location>
</feature>
<reference evidence="15 16" key="1">
    <citation type="journal article" date="2013" name="Nat. Commun.">
        <title>The evolution and pathogenic mechanisms of the rice sheath blight pathogen.</title>
        <authorList>
            <person name="Zheng A."/>
            <person name="Lin R."/>
            <person name="Xu L."/>
            <person name="Qin P."/>
            <person name="Tang C."/>
            <person name="Ai P."/>
            <person name="Zhang D."/>
            <person name="Liu Y."/>
            <person name="Sun Z."/>
            <person name="Feng H."/>
            <person name="Wang Y."/>
            <person name="Chen Y."/>
            <person name="Liang X."/>
            <person name="Fu R."/>
            <person name="Li Q."/>
            <person name="Zhang J."/>
            <person name="Yu X."/>
            <person name="Xie Z."/>
            <person name="Ding L."/>
            <person name="Guan P."/>
            <person name="Tang J."/>
            <person name="Liang Y."/>
            <person name="Wang S."/>
            <person name="Deng Q."/>
            <person name="Li S."/>
            <person name="Zhu J."/>
            <person name="Wang L."/>
            <person name="Liu H."/>
            <person name="Li P."/>
        </authorList>
    </citation>
    <scope>NUCLEOTIDE SEQUENCE [LARGE SCALE GENOMIC DNA]</scope>
    <source>
        <strain evidence="16">AG-1 IA</strain>
    </source>
</reference>
<evidence type="ECO:0000256" key="1">
    <source>
        <dbReference type="ARBA" id="ARBA00004394"/>
    </source>
</evidence>
<dbReference type="Pfam" id="PF00626">
    <property type="entry name" value="Gelsolin"/>
    <property type="match status" value="1"/>
</dbReference>
<comment type="subcellular location">
    <subcellularLocation>
        <location evidence="2">Cytoplasm</location>
    </subcellularLocation>
    <subcellularLocation>
        <location evidence="3">Endoplasmic reticulum membrane</location>
    </subcellularLocation>
    <subcellularLocation>
        <location evidence="1">Golgi apparatus membrane</location>
    </subcellularLocation>
</comment>
<dbReference type="InterPro" id="IPR012990">
    <property type="entry name" value="Beta-sandwich_Sec23_24"/>
</dbReference>
<evidence type="ECO:0000256" key="7">
    <source>
        <dbReference type="ARBA" id="ARBA00022824"/>
    </source>
</evidence>
<evidence type="ECO:0000256" key="2">
    <source>
        <dbReference type="ARBA" id="ARBA00004496"/>
    </source>
</evidence>
<comment type="similarity">
    <text evidence="4">Belongs to the SEC23/SEC24 family. SEC24 subfamily.</text>
</comment>
<dbReference type="SUPFAM" id="SSF53300">
    <property type="entry name" value="vWA-like"/>
    <property type="match status" value="1"/>
</dbReference>
<dbReference type="SUPFAM" id="SSF51045">
    <property type="entry name" value="WW domain"/>
    <property type="match status" value="1"/>
</dbReference>
<keyword evidence="13" id="KW-0812">Transmembrane</keyword>
<dbReference type="InterPro" id="IPR004853">
    <property type="entry name" value="Sugar_P_trans_dom"/>
</dbReference>
<dbReference type="STRING" id="983506.L8WTP1"/>
<dbReference type="GO" id="GO:0030127">
    <property type="term" value="C:COPII vesicle coat"/>
    <property type="evidence" value="ECO:0007669"/>
    <property type="project" value="InterPro"/>
</dbReference>
<dbReference type="OrthoDB" id="49016at2759"/>
<accession>L8WTP1</accession>
<feature type="transmembrane region" description="Helical" evidence="13">
    <location>
        <begin position="223"/>
        <end position="245"/>
    </location>
</feature>
<evidence type="ECO:0000256" key="12">
    <source>
        <dbReference type="SAM" id="MobiDB-lite"/>
    </source>
</evidence>
<dbReference type="SUPFAM" id="SSF82754">
    <property type="entry name" value="C-terminal, gelsolin-like domain of Sec23/24"/>
    <property type="match status" value="1"/>
</dbReference>
<dbReference type="InterPro" id="IPR006895">
    <property type="entry name" value="Znf_Sec23_Sec24"/>
</dbReference>
<keyword evidence="5" id="KW-0813">Transport</keyword>
<dbReference type="GO" id="GO:0000139">
    <property type="term" value="C:Golgi membrane"/>
    <property type="evidence" value="ECO:0007669"/>
    <property type="project" value="UniProtKB-SubCell"/>
</dbReference>
<dbReference type="InterPro" id="IPR050550">
    <property type="entry name" value="SEC23_SEC24_subfamily"/>
</dbReference>
<keyword evidence="11 13" id="KW-0472">Membrane</keyword>
<feature type="transmembrane region" description="Helical" evidence="13">
    <location>
        <begin position="193"/>
        <end position="211"/>
    </location>
</feature>
<feature type="region of interest" description="Disordered" evidence="12">
    <location>
        <begin position="386"/>
        <end position="480"/>
    </location>
</feature>
<dbReference type="GO" id="GO:0006886">
    <property type="term" value="P:intracellular protein transport"/>
    <property type="evidence" value="ECO:0007669"/>
    <property type="project" value="InterPro"/>
</dbReference>
<dbReference type="Pfam" id="PF08033">
    <property type="entry name" value="Sec23_BS"/>
    <property type="match status" value="1"/>
</dbReference>
<evidence type="ECO:0000313" key="16">
    <source>
        <dbReference type="Proteomes" id="UP000011668"/>
    </source>
</evidence>
<dbReference type="InterPro" id="IPR036465">
    <property type="entry name" value="vWFA_dom_sf"/>
</dbReference>
<dbReference type="InterPro" id="IPR036180">
    <property type="entry name" value="Gelsolin-like_dom_sf"/>
</dbReference>
<dbReference type="GO" id="GO:0000149">
    <property type="term" value="F:SNARE binding"/>
    <property type="evidence" value="ECO:0007669"/>
    <property type="project" value="TreeGrafter"/>
</dbReference>
<dbReference type="Gene3D" id="2.20.70.10">
    <property type="match status" value="1"/>
</dbReference>
<dbReference type="Pfam" id="PF04810">
    <property type="entry name" value="zf-Sec23_Sec24"/>
    <property type="match status" value="1"/>
</dbReference>
<dbReference type="CDD" id="cd00201">
    <property type="entry name" value="WW"/>
    <property type="match status" value="1"/>
</dbReference>
<evidence type="ECO:0000256" key="8">
    <source>
        <dbReference type="ARBA" id="ARBA00022892"/>
    </source>
</evidence>
<dbReference type="Gene3D" id="3.40.50.410">
    <property type="entry name" value="von Willebrand factor, type A domain"/>
    <property type="match status" value="1"/>
</dbReference>
<dbReference type="AlphaFoldDB" id="L8WTP1"/>
<dbReference type="GO" id="GO:0008270">
    <property type="term" value="F:zinc ion binding"/>
    <property type="evidence" value="ECO:0007669"/>
    <property type="project" value="InterPro"/>
</dbReference>
<dbReference type="InterPro" id="IPR006900">
    <property type="entry name" value="Sec23/24_helical_dom"/>
</dbReference>
<evidence type="ECO:0000256" key="11">
    <source>
        <dbReference type="ARBA" id="ARBA00023136"/>
    </source>
</evidence>
<name>L8WTP1_THACA</name>
<dbReference type="InterPro" id="IPR029006">
    <property type="entry name" value="ADF-H/Gelsolin-like_dom_sf"/>
</dbReference>
<dbReference type="Gene3D" id="3.40.20.10">
    <property type="entry name" value="Severin"/>
    <property type="match status" value="1"/>
</dbReference>
<keyword evidence="6" id="KW-0963">Cytoplasm</keyword>
<dbReference type="InterPro" id="IPR036174">
    <property type="entry name" value="Znf_Sec23_Sec24_sf"/>
</dbReference>
<dbReference type="SMART" id="SM00456">
    <property type="entry name" value="WW"/>
    <property type="match status" value="1"/>
</dbReference>
<dbReference type="PROSITE" id="PS50020">
    <property type="entry name" value="WW_DOMAIN_2"/>
    <property type="match status" value="1"/>
</dbReference>
<dbReference type="GO" id="GO:0005789">
    <property type="term" value="C:endoplasmic reticulum membrane"/>
    <property type="evidence" value="ECO:0007669"/>
    <property type="project" value="UniProtKB-SubCell"/>
</dbReference>
<feature type="transmembrane region" description="Helical" evidence="13">
    <location>
        <begin position="160"/>
        <end position="181"/>
    </location>
</feature>
<dbReference type="PANTHER" id="PTHR13803">
    <property type="entry name" value="SEC24-RELATED PROTEIN"/>
    <property type="match status" value="1"/>
</dbReference>
<dbReference type="Gene3D" id="2.60.40.1670">
    <property type="entry name" value="beta-sandwich domain of Sec23/24"/>
    <property type="match status" value="1"/>
</dbReference>
<dbReference type="SUPFAM" id="SSF81811">
    <property type="entry name" value="Helical domain of Sec23/24"/>
    <property type="match status" value="1"/>
</dbReference>
<organism evidence="15 16">
    <name type="scientific">Thanatephorus cucumeris (strain AG1-IA)</name>
    <name type="common">Rice sheath blight fungus</name>
    <name type="synonym">Rhizoctonia solani</name>
    <dbReference type="NCBI Taxonomy" id="983506"/>
    <lineage>
        <taxon>Eukaryota</taxon>
        <taxon>Fungi</taxon>
        <taxon>Dikarya</taxon>
        <taxon>Basidiomycota</taxon>
        <taxon>Agaricomycotina</taxon>
        <taxon>Agaricomycetes</taxon>
        <taxon>Cantharellales</taxon>
        <taxon>Ceratobasidiaceae</taxon>
        <taxon>Rhizoctonia</taxon>
        <taxon>Rhizoctonia solani AG-1</taxon>
    </lineage>
</organism>
<evidence type="ECO:0000256" key="13">
    <source>
        <dbReference type="SAM" id="Phobius"/>
    </source>
</evidence>
<comment type="caution">
    <text evidence="15">The sequence shown here is derived from an EMBL/GenBank/DDBJ whole genome shotgun (WGS) entry which is preliminary data.</text>
</comment>
<evidence type="ECO:0000256" key="6">
    <source>
        <dbReference type="ARBA" id="ARBA00022490"/>
    </source>
</evidence>
<feature type="transmembrane region" description="Helical" evidence="13">
    <location>
        <begin position="137"/>
        <end position="154"/>
    </location>
</feature>
<dbReference type="EMBL" id="AFRT01001044">
    <property type="protein sequence ID" value="ELU41516.1"/>
    <property type="molecule type" value="Genomic_DNA"/>
</dbReference>
<evidence type="ECO:0000256" key="3">
    <source>
        <dbReference type="ARBA" id="ARBA00004586"/>
    </source>
</evidence>
<feature type="compositionally biased region" description="Low complexity" evidence="12">
    <location>
        <begin position="451"/>
        <end position="461"/>
    </location>
</feature>
<dbReference type="SUPFAM" id="SSF82919">
    <property type="entry name" value="Zn-finger domain of Sec23/24"/>
    <property type="match status" value="1"/>
</dbReference>
<dbReference type="HOGENOM" id="CLU_004589_2_1_1"/>
<feature type="compositionally biased region" description="Low complexity" evidence="12">
    <location>
        <begin position="409"/>
        <end position="421"/>
    </location>
</feature>
<evidence type="ECO:0000256" key="5">
    <source>
        <dbReference type="ARBA" id="ARBA00022448"/>
    </source>
</evidence>
<evidence type="ECO:0000259" key="14">
    <source>
        <dbReference type="PROSITE" id="PS50020"/>
    </source>
</evidence>
<dbReference type="Pfam" id="PF04815">
    <property type="entry name" value="Sec23_helical"/>
    <property type="match status" value="1"/>
</dbReference>
<dbReference type="PANTHER" id="PTHR13803:SF39">
    <property type="entry name" value="SECRETORY 24AB, ISOFORM A"/>
    <property type="match status" value="1"/>
</dbReference>
<dbReference type="Gene3D" id="1.20.120.730">
    <property type="entry name" value="Sec23/Sec24 helical domain"/>
    <property type="match status" value="1"/>
</dbReference>
<dbReference type="SUPFAM" id="SSF81995">
    <property type="entry name" value="beta-sandwich domain of Sec23/24"/>
    <property type="match status" value="1"/>
</dbReference>
<evidence type="ECO:0000256" key="4">
    <source>
        <dbReference type="ARBA" id="ARBA00008334"/>
    </source>
</evidence>
<dbReference type="InterPro" id="IPR036020">
    <property type="entry name" value="WW_dom_sf"/>
</dbReference>
<keyword evidence="8" id="KW-0931">ER-Golgi transport</keyword>
<keyword evidence="16" id="KW-1185">Reference proteome</keyword>
<dbReference type="Proteomes" id="UP000011668">
    <property type="component" value="Unassembled WGS sequence"/>
</dbReference>
<dbReference type="GO" id="GO:0090110">
    <property type="term" value="P:COPII-coated vesicle cargo loading"/>
    <property type="evidence" value="ECO:0007669"/>
    <property type="project" value="TreeGrafter"/>
</dbReference>
<gene>
    <name evidence="15" type="ORF">AG1IA_04450</name>
</gene>
<dbReference type="InterPro" id="IPR007123">
    <property type="entry name" value="Gelsolin-like_dom"/>
</dbReference>
<keyword evidence="9" id="KW-0653">Protein transport</keyword>
<evidence type="ECO:0000313" key="15">
    <source>
        <dbReference type="EMBL" id="ELU41516.1"/>
    </source>
</evidence>
<feature type="compositionally biased region" description="Low complexity" evidence="12">
    <location>
        <begin position="469"/>
        <end position="480"/>
    </location>
</feature>